<evidence type="ECO:0000313" key="3">
    <source>
        <dbReference type="Proteomes" id="UP000194798"/>
    </source>
</evidence>
<dbReference type="Pfam" id="PF25559">
    <property type="entry name" value="DUF7931"/>
    <property type="match status" value="1"/>
</dbReference>
<protein>
    <recommendedName>
        <fullName evidence="1">DUF7931 domain-containing protein</fullName>
    </recommendedName>
</protein>
<dbReference type="EMBL" id="MSLT01000012">
    <property type="protein sequence ID" value="OUD13843.1"/>
    <property type="molecule type" value="Genomic_DNA"/>
</dbReference>
<sequence>MPESPQNDPQSHEEMIPYRLGESTELLVCQGVEEHRDIALRMMQQTEWQIDIFTRYFDPRIFGTEDFGEAIEQLALNNYRCRIRILLQEPKLTATRGHRVLEIGRRLSSYFQFRQTDEIHRKLPYAFLIADETAYMYQTHADALKSEVNFCDGARARQLTEQFETLWNAGESSPWLRVHVL</sequence>
<dbReference type="InterPro" id="IPR057691">
    <property type="entry name" value="DUF7931"/>
</dbReference>
<dbReference type="RefSeq" id="WP_086487624.1">
    <property type="nucleotide sequence ID" value="NZ_MSLT01000012.1"/>
</dbReference>
<name>A0A251X836_9GAMM</name>
<organism evidence="2 3">
    <name type="scientific">Thioflexithrix psekupsensis</name>
    <dbReference type="NCBI Taxonomy" id="1570016"/>
    <lineage>
        <taxon>Bacteria</taxon>
        <taxon>Pseudomonadati</taxon>
        <taxon>Pseudomonadota</taxon>
        <taxon>Gammaproteobacteria</taxon>
        <taxon>Thiotrichales</taxon>
        <taxon>Thioflexithrix</taxon>
    </lineage>
</organism>
<proteinExistence type="predicted"/>
<evidence type="ECO:0000259" key="1">
    <source>
        <dbReference type="Pfam" id="PF25559"/>
    </source>
</evidence>
<reference evidence="2 3" key="1">
    <citation type="submission" date="2016-12" db="EMBL/GenBank/DDBJ databases">
        <title>Thioflexothrix psekupsii D3 genome sequencing and assembly.</title>
        <authorList>
            <person name="Fomenkov A."/>
            <person name="Vincze T."/>
            <person name="Grabovich M."/>
            <person name="Anton B.P."/>
            <person name="Dubinina G."/>
            <person name="Orlova M."/>
            <person name="Belousova E."/>
            <person name="Roberts R.J."/>
        </authorList>
    </citation>
    <scope>NUCLEOTIDE SEQUENCE [LARGE SCALE GENOMIC DNA]</scope>
    <source>
        <strain evidence="2">D3</strain>
    </source>
</reference>
<dbReference type="AlphaFoldDB" id="A0A251X836"/>
<accession>A0A251X836</accession>
<gene>
    <name evidence="2" type="ORF">TPSD3_05710</name>
</gene>
<dbReference type="Proteomes" id="UP000194798">
    <property type="component" value="Unassembled WGS sequence"/>
</dbReference>
<evidence type="ECO:0000313" key="2">
    <source>
        <dbReference type="EMBL" id="OUD13843.1"/>
    </source>
</evidence>
<dbReference type="OrthoDB" id="5625304at2"/>
<keyword evidence="3" id="KW-1185">Reference proteome</keyword>
<comment type="caution">
    <text evidence="2">The sequence shown here is derived from an EMBL/GenBank/DDBJ whole genome shotgun (WGS) entry which is preliminary data.</text>
</comment>
<feature type="domain" description="DUF7931" evidence="1">
    <location>
        <begin position="33"/>
        <end position="177"/>
    </location>
</feature>